<protein>
    <submittedName>
        <fullName evidence="2">Alpha/beta hydrolase</fullName>
    </submittedName>
</protein>
<accession>A0ABR9WDY3</accession>
<keyword evidence="2" id="KW-0378">Hydrolase</keyword>
<dbReference type="InterPro" id="IPR029058">
    <property type="entry name" value="AB_hydrolase_fold"/>
</dbReference>
<dbReference type="InterPro" id="IPR050266">
    <property type="entry name" value="AB_hydrolase_sf"/>
</dbReference>
<comment type="caution">
    <text evidence="2">The sequence shown here is derived from an EMBL/GenBank/DDBJ whole genome shotgun (WGS) entry which is preliminary data.</text>
</comment>
<reference evidence="3" key="1">
    <citation type="submission" date="2023-07" db="EMBL/GenBank/DDBJ databases">
        <title>Dyadobacter sp. nov 'subterranea' isolated from contaminted grondwater.</title>
        <authorList>
            <person name="Szabo I."/>
            <person name="Al-Omari J."/>
            <person name="Szerdahelyi S.G."/>
            <person name="Rado J."/>
        </authorList>
    </citation>
    <scope>NUCLEOTIDE SEQUENCE [LARGE SCALE GENOMIC DNA]</scope>
    <source>
        <strain evidence="3">UP-52</strain>
    </source>
</reference>
<dbReference type="RefSeq" id="WP_194121481.1">
    <property type="nucleotide sequence ID" value="NZ_JACYGY010000001.1"/>
</dbReference>
<dbReference type="PRINTS" id="PR00111">
    <property type="entry name" value="ABHYDROLASE"/>
</dbReference>
<organism evidence="2 3">
    <name type="scientific">Dyadobacter subterraneus</name>
    <dbReference type="NCBI Taxonomy" id="2773304"/>
    <lineage>
        <taxon>Bacteria</taxon>
        <taxon>Pseudomonadati</taxon>
        <taxon>Bacteroidota</taxon>
        <taxon>Cytophagia</taxon>
        <taxon>Cytophagales</taxon>
        <taxon>Spirosomataceae</taxon>
        <taxon>Dyadobacter</taxon>
    </lineage>
</organism>
<dbReference type="Proteomes" id="UP000634134">
    <property type="component" value="Unassembled WGS sequence"/>
</dbReference>
<dbReference type="Pfam" id="PF00561">
    <property type="entry name" value="Abhydrolase_1"/>
    <property type="match status" value="1"/>
</dbReference>
<evidence type="ECO:0000259" key="1">
    <source>
        <dbReference type="Pfam" id="PF00561"/>
    </source>
</evidence>
<dbReference type="PANTHER" id="PTHR43798">
    <property type="entry name" value="MONOACYLGLYCEROL LIPASE"/>
    <property type="match status" value="1"/>
</dbReference>
<proteinExistence type="predicted"/>
<keyword evidence="3" id="KW-1185">Reference proteome</keyword>
<sequence length="281" mass="31054">MDNYSHHTAPTQFVSGGGITFAYRRFGKINQVPVLFFQHFTGTLDNWDPAVTDGIAKDREVIIFDNAGIASTDGEVAYTIKGIAATALHFIDALGLKEIDIFGFSMGSFVAQQITLERPGLVRKLILVGSAPRGGEGLATFSPEVWAMFSKEYAQPDELLLETFFAPTETSQAAGWKFLNRIRARVEGRDVNINEKVIPAQLAAIAEWGAPAEGSYEYLKEIQIPVLVVNGKRDVLFPTINSYILQQYLPDAQLIIYPDSNHASQSQFTENFLTQVGLFLN</sequence>
<dbReference type="SUPFAM" id="SSF53474">
    <property type="entry name" value="alpha/beta-Hydrolases"/>
    <property type="match status" value="1"/>
</dbReference>
<evidence type="ECO:0000313" key="2">
    <source>
        <dbReference type="EMBL" id="MBE9463344.1"/>
    </source>
</evidence>
<dbReference type="PANTHER" id="PTHR43798:SF5">
    <property type="entry name" value="MONOACYLGLYCEROL LIPASE ABHD6"/>
    <property type="match status" value="1"/>
</dbReference>
<dbReference type="EMBL" id="JACYGY010000001">
    <property type="protein sequence ID" value="MBE9463344.1"/>
    <property type="molecule type" value="Genomic_DNA"/>
</dbReference>
<gene>
    <name evidence="2" type="ORF">IEE83_15775</name>
</gene>
<dbReference type="Gene3D" id="3.40.50.1820">
    <property type="entry name" value="alpha/beta hydrolase"/>
    <property type="match status" value="1"/>
</dbReference>
<feature type="domain" description="AB hydrolase-1" evidence="1">
    <location>
        <begin position="33"/>
        <end position="265"/>
    </location>
</feature>
<name>A0ABR9WDY3_9BACT</name>
<dbReference type="GO" id="GO:0016787">
    <property type="term" value="F:hydrolase activity"/>
    <property type="evidence" value="ECO:0007669"/>
    <property type="project" value="UniProtKB-KW"/>
</dbReference>
<dbReference type="InterPro" id="IPR000073">
    <property type="entry name" value="AB_hydrolase_1"/>
</dbReference>
<evidence type="ECO:0000313" key="3">
    <source>
        <dbReference type="Proteomes" id="UP000634134"/>
    </source>
</evidence>